<dbReference type="PANTHER" id="PTHR11523:SF47">
    <property type="entry name" value="SODIUM_POTASSIUM-TRANSPORTING ATPASE SUBUNIT BETA-3"/>
    <property type="match status" value="1"/>
</dbReference>
<evidence type="ECO:0000256" key="13">
    <source>
        <dbReference type="ARBA" id="ARBA00023157"/>
    </source>
</evidence>
<keyword evidence="9 19" id="KW-1133">Transmembrane helix</keyword>
<evidence type="ECO:0000256" key="9">
    <source>
        <dbReference type="ARBA" id="ARBA00022989"/>
    </source>
</evidence>
<evidence type="ECO:0000256" key="2">
    <source>
        <dbReference type="ARBA" id="ARBA00022448"/>
    </source>
</evidence>
<evidence type="ECO:0000313" key="21">
    <source>
        <dbReference type="Proteomes" id="UP000002279"/>
    </source>
</evidence>
<name>A0A6I8P3W8_ORNAN</name>
<evidence type="ECO:0000256" key="14">
    <source>
        <dbReference type="ARBA" id="ARBA00023180"/>
    </source>
</evidence>
<dbReference type="GeneTree" id="ENSGT01030000234579"/>
<evidence type="ECO:0000256" key="5">
    <source>
        <dbReference type="ARBA" id="ARBA00022607"/>
    </source>
</evidence>
<evidence type="ECO:0000256" key="10">
    <source>
        <dbReference type="ARBA" id="ARBA00023053"/>
    </source>
</evidence>
<dbReference type="GO" id="GO:0006814">
    <property type="term" value="P:sodium ion transport"/>
    <property type="evidence" value="ECO:0007669"/>
    <property type="project" value="UniProtKB-KW"/>
</dbReference>
<keyword evidence="10" id="KW-0915">Sodium</keyword>
<reference evidence="20 21" key="1">
    <citation type="journal article" date="2008" name="Nature">
        <title>Genome analysis of the platypus reveals unique signatures of evolution.</title>
        <authorList>
            <person name="Warren W.C."/>
            <person name="Hillier L.W."/>
            <person name="Marshall Graves J.A."/>
            <person name="Birney E."/>
            <person name="Ponting C.P."/>
            <person name="Grutzner F."/>
            <person name="Belov K."/>
            <person name="Miller W."/>
            <person name="Clarke L."/>
            <person name="Chinwalla A.T."/>
            <person name="Yang S.P."/>
            <person name="Heger A."/>
            <person name="Locke D.P."/>
            <person name="Miethke P."/>
            <person name="Waters P.D."/>
            <person name="Veyrunes F."/>
            <person name="Fulton L."/>
            <person name="Fulton B."/>
            <person name="Graves T."/>
            <person name="Wallis J."/>
            <person name="Puente X.S."/>
            <person name="Lopez-Otin C."/>
            <person name="Ordonez G.R."/>
            <person name="Eichler E.E."/>
            <person name="Chen L."/>
            <person name="Cheng Z."/>
            <person name="Deakin J.E."/>
            <person name="Alsop A."/>
            <person name="Thompson K."/>
            <person name="Kirby P."/>
            <person name="Papenfuss A.T."/>
            <person name="Wakefield M.J."/>
            <person name="Olender T."/>
            <person name="Lancet D."/>
            <person name="Huttley G.A."/>
            <person name="Smit A.F."/>
            <person name="Pask A."/>
            <person name="Temple-Smith P."/>
            <person name="Batzer M.A."/>
            <person name="Walker J.A."/>
            <person name="Konkel M.K."/>
            <person name="Harris R.S."/>
            <person name="Whittington C.M."/>
            <person name="Wong E.S."/>
            <person name="Gemmell N.J."/>
            <person name="Buschiazzo E."/>
            <person name="Vargas Jentzsch I.M."/>
            <person name="Merkel A."/>
            <person name="Schmitz J."/>
            <person name="Zemann A."/>
            <person name="Churakov G."/>
            <person name="Kriegs J.O."/>
            <person name="Brosius J."/>
            <person name="Murchison E.P."/>
            <person name="Sachidanandam R."/>
            <person name="Smith C."/>
            <person name="Hannon G.J."/>
            <person name="Tsend-Ayush E."/>
            <person name="McMillan D."/>
            <person name="Attenborough R."/>
            <person name="Rens W."/>
            <person name="Ferguson-Smith M."/>
            <person name="Lefevre C.M."/>
            <person name="Sharp J.A."/>
            <person name="Nicholas K.R."/>
            <person name="Ray D.A."/>
            <person name="Kube M."/>
            <person name="Reinhardt R."/>
            <person name="Pringle T.H."/>
            <person name="Taylor J."/>
            <person name="Jones R.C."/>
            <person name="Nixon B."/>
            <person name="Dacheux J.L."/>
            <person name="Niwa H."/>
            <person name="Sekita Y."/>
            <person name="Huang X."/>
            <person name="Stark A."/>
            <person name="Kheradpour P."/>
            <person name="Kellis M."/>
            <person name="Flicek P."/>
            <person name="Chen Y."/>
            <person name="Webber C."/>
            <person name="Hardison R."/>
            <person name="Nelson J."/>
            <person name="Hallsworth-Pepin K."/>
            <person name="Delehaunty K."/>
            <person name="Markovic C."/>
            <person name="Minx P."/>
            <person name="Feng Y."/>
            <person name="Kremitzki C."/>
            <person name="Mitreva M."/>
            <person name="Glasscock J."/>
            <person name="Wylie T."/>
            <person name="Wohldmann P."/>
            <person name="Thiru P."/>
            <person name="Nhan M.N."/>
            <person name="Pohl C.S."/>
            <person name="Smith S.M."/>
            <person name="Hou S."/>
            <person name="Nefedov M."/>
            <person name="de Jong P.J."/>
            <person name="Renfree M.B."/>
            <person name="Mardis E.R."/>
            <person name="Wilson R.K."/>
        </authorList>
    </citation>
    <scope>NUCLEOTIDE SEQUENCE [LARGE SCALE GENOMIC DNA]</scope>
    <source>
        <strain evidence="20 21">Glennie</strain>
    </source>
</reference>
<keyword evidence="13" id="KW-1015">Disulfide bond</keyword>
<dbReference type="GO" id="GO:0016323">
    <property type="term" value="C:basolateral plasma membrane"/>
    <property type="evidence" value="ECO:0007669"/>
    <property type="project" value="UniProtKB-SubCell"/>
</dbReference>
<dbReference type="OMA" id="NRNSGEF"/>
<evidence type="ECO:0000256" key="16">
    <source>
        <dbReference type="ARBA" id="ARBA00037667"/>
    </source>
</evidence>
<evidence type="ECO:0000256" key="1">
    <source>
        <dbReference type="ARBA" id="ARBA00005876"/>
    </source>
</evidence>
<keyword evidence="4" id="KW-0633">Potassium transport</keyword>
<evidence type="ECO:0000256" key="19">
    <source>
        <dbReference type="RuleBase" id="RU362099"/>
    </source>
</evidence>
<evidence type="ECO:0000256" key="18">
    <source>
        <dbReference type="ARBA" id="ARBA00038625"/>
    </source>
</evidence>
<feature type="transmembrane region" description="Helical" evidence="19">
    <location>
        <begin position="7"/>
        <end position="29"/>
    </location>
</feature>
<keyword evidence="7" id="KW-0630">Potassium</keyword>
<dbReference type="InterPro" id="IPR000402">
    <property type="entry name" value="Na/K_ATPase_sub_beta"/>
</dbReference>
<dbReference type="Ensembl" id="ENSOANT00000060091.1">
    <property type="protein sequence ID" value="ENSOANP00000047135.1"/>
    <property type="gene ID" value="ENSOANG00000038147.1"/>
</dbReference>
<keyword evidence="14" id="KW-0325">Glycoprotein</keyword>
<protein>
    <recommendedName>
        <fullName evidence="19">Sodium/potassium-transporting ATPase subunit beta</fullName>
    </recommendedName>
</protein>
<organism evidence="20 21">
    <name type="scientific">Ornithorhynchus anatinus</name>
    <name type="common">Duckbill platypus</name>
    <dbReference type="NCBI Taxonomy" id="9258"/>
    <lineage>
        <taxon>Eukaryota</taxon>
        <taxon>Metazoa</taxon>
        <taxon>Chordata</taxon>
        <taxon>Craniata</taxon>
        <taxon>Vertebrata</taxon>
        <taxon>Euteleostomi</taxon>
        <taxon>Mammalia</taxon>
        <taxon>Monotremata</taxon>
        <taxon>Ornithorhynchidae</taxon>
        <taxon>Ornithorhynchus</taxon>
    </lineage>
</organism>
<comment type="function">
    <text evidence="16">This is the non-catalytic component of the active enzyme, which catalyzes the hydrolysis of ATP coupled with the exchange of Na(+) and K(+) ions across the plasma membrane. The exact function of the beta-3 subunit is not known.</text>
</comment>
<keyword evidence="2 19" id="KW-0813">Transport</keyword>
<keyword evidence="21" id="KW-1185">Reference proteome</keyword>
<keyword evidence="11 19" id="KW-0406">Ion transport</keyword>
<keyword evidence="8" id="KW-0735">Signal-anchor</keyword>
<evidence type="ECO:0000256" key="6">
    <source>
        <dbReference type="ARBA" id="ARBA00022692"/>
    </source>
</evidence>
<evidence type="ECO:0000313" key="20">
    <source>
        <dbReference type="Ensembl" id="ENSOANP00000047135.1"/>
    </source>
</evidence>
<keyword evidence="3" id="KW-1003">Cell membrane</keyword>
<dbReference type="InterPro" id="IPR038702">
    <property type="entry name" value="Na/K_ATPase_sub_beta_sf"/>
</dbReference>
<gene>
    <name evidence="20" type="primary">ATP1B3</name>
</gene>
<accession>A0A6I8P3W8</accession>
<dbReference type="GO" id="GO:0005890">
    <property type="term" value="C:sodium:potassium-exchanging ATPase complex"/>
    <property type="evidence" value="ECO:0007669"/>
    <property type="project" value="InterPro"/>
</dbReference>
<dbReference type="PANTHER" id="PTHR11523">
    <property type="entry name" value="SODIUM/POTASSIUM-DEPENDENT ATPASE BETA SUBUNIT"/>
    <property type="match status" value="1"/>
</dbReference>
<comment type="subcellular location">
    <subcellularLocation>
        <location evidence="17">Basolateral cell membrane</location>
        <topology evidence="17">Single-pass type II membrane protein</topology>
    </subcellularLocation>
    <subcellularLocation>
        <location evidence="19">Membrane</location>
    </subcellularLocation>
</comment>
<dbReference type="AlphaFoldDB" id="A0A6I8P3W8"/>
<dbReference type="NCBIfam" id="TIGR01107">
    <property type="entry name" value="Na_K_ATPase_bet"/>
    <property type="match status" value="1"/>
</dbReference>
<evidence type="ECO:0000256" key="11">
    <source>
        <dbReference type="ARBA" id="ARBA00023065"/>
    </source>
</evidence>
<evidence type="ECO:0000256" key="17">
    <source>
        <dbReference type="ARBA" id="ARBA00037810"/>
    </source>
</evidence>
<dbReference type="GO" id="GO:0006813">
    <property type="term" value="P:potassium ion transport"/>
    <property type="evidence" value="ECO:0007669"/>
    <property type="project" value="UniProtKB-KW"/>
</dbReference>
<dbReference type="Bgee" id="ENSOANG00000038147">
    <property type="expression patterns" value="Expressed in cerebellum and 7 other cell types or tissues"/>
</dbReference>
<evidence type="ECO:0000256" key="3">
    <source>
        <dbReference type="ARBA" id="ARBA00022475"/>
    </source>
</evidence>
<dbReference type="Pfam" id="PF00287">
    <property type="entry name" value="Na_K-ATPase"/>
    <property type="match status" value="1"/>
</dbReference>
<reference evidence="20" key="2">
    <citation type="submission" date="2025-08" db="UniProtKB">
        <authorList>
            <consortium name="Ensembl"/>
        </authorList>
    </citation>
    <scope>IDENTIFICATION</scope>
    <source>
        <strain evidence="20">Glennie</strain>
    </source>
</reference>
<evidence type="ECO:0000256" key="8">
    <source>
        <dbReference type="ARBA" id="ARBA00022968"/>
    </source>
</evidence>
<evidence type="ECO:0000256" key="12">
    <source>
        <dbReference type="ARBA" id="ARBA00023136"/>
    </source>
</evidence>
<comment type="subunit">
    <text evidence="18">The sodium/potassium-transporting ATPase is composed of a catalytic alpha subunit, an auxiliary non-catalytic beta subunit and an additional regulatory subunit. Interacts with catalytic alpha subunit ATP12A.</text>
</comment>
<keyword evidence="15" id="KW-0739">Sodium transport</keyword>
<evidence type="ECO:0000256" key="7">
    <source>
        <dbReference type="ARBA" id="ARBA00022958"/>
    </source>
</evidence>
<comment type="similarity">
    <text evidence="1 19">Belongs to the X(+)/potassium ATPases subunit beta family.</text>
</comment>
<dbReference type="FunFam" id="2.60.40.1660:FF:000009">
    <property type="entry name" value="Sodium/potassium-transporting ATPase subunit beta"/>
    <property type="match status" value="1"/>
</dbReference>
<dbReference type="PROSITE" id="PS00391">
    <property type="entry name" value="ATPASE_NA_K_BETA_2"/>
    <property type="match status" value="1"/>
</dbReference>
<reference evidence="20" key="3">
    <citation type="submission" date="2025-09" db="UniProtKB">
        <authorList>
            <consortium name="Ensembl"/>
        </authorList>
    </citation>
    <scope>IDENTIFICATION</scope>
    <source>
        <strain evidence="20">Glennie</strain>
    </source>
</reference>
<sequence>SWRCLILLFYLVFYGFLAALFTFTMWVMLQTLNDDTPKYRDQISSPGLMISPKPHSALEFTFNKSDPQTYNSYVLALKTFLQSYNDSKQKQNIDCPVGVLFEQNSGPKKACRFNQTLLGPCSGISDGSFGYSTGAPCVLVKMNRVSIYLASFERSMRCVCVCERERERKESSKVQITSFPENGDIDLSYYPYYGKKLHVGYLQPLVAVKVAFSPLNGTKEEVSVECKIMGSPNLKNQDDRDKFLGRVVFKITMSE</sequence>
<evidence type="ECO:0000256" key="15">
    <source>
        <dbReference type="ARBA" id="ARBA00023201"/>
    </source>
</evidence>
<keyword evidence="6 19" id="KW-0812">Transmembrane</keyword>
<dbReference type="Gene3D" id="2.60.40.1660">
    <property type="entry name" value="Na, k-atpase alpha subunit"/>
    <property type="match status" value="1"/>
</dbReference>
<evidence type="ECO:0000256" key="4">
    <source>
        <dbReference type="ARBA" id="ARBA00022538"/>
    </source>
</evidence>
<dbReference type="Proteomes" id="UP000002279">
    <property type="component" value="Chromosome 1"/>
</dbReference>
<keyword evidence="12 19" id="KW-0472">Membrane</keyword>
<proteinExistence type="inferred from homology"/>
<keyword evidence="5" id="KW-0740">Sodium/potassium transport</keyword>